<dbReference type="OrthoDB" id="297458at2157"/>
<organism evidence="2 3">
    <name type="scientific">Natronomonas pharaonis (strain ATCC 35678 / DSM 2160 / CIP 103997 / JCM 8858 / NBRC 14720 / NCIMB 2260 / Gabara)</name>
    <name type="common">Halobacterium pharaonis</name>
    <dbReference type="NCBI Taxonomy" id="348780"/>
    <lineage>
        <taxon>Archaea</taxon>
        <taxon>Methanobacteriati</taxon>
        <taxon>Methanobacteriota</taxon>
        <taxon>Stenosarchaea group</taxon>
        <taxon>Halobacteria</taxon>
        <taxon>Halobacteriales</taxon>
        <taxon>Natronomonadaceae</taxon>
        <taxon>Natronomonas</taxon>
    </lineage>
</organism>
<dbReference type="HOGENOM" id="CLU_179006_0_0_2"/>
<protein>
    <submittedName>
        <fullName evidence="2">Uncharacterized protein</fullName>
    </submittedName>
</protein>
<keyword evidence="1" id="KW-0812">Transmembrane</keyword>
<dbReference type="EMBL" id="CR936257">
    <property type="protein sequence ID" value="CAI49890.1"/>
    <property type="molecule type" value="Genomic_DNA"/>
</dbReference>
<dbReference type="RefSeq" id="WP_011323510.1">
    <property type="nucleotide sequence ID" value="NC_007426.1"/>
</dbReference>
<reference evidence="2 3" key="1">
    <citation type="journal article" date="2005" name="Genome Res.">
        <title>Living with two extremes: conclusions from the genome sequence of Natronomonas pharaonis.</title>
        <authorList>
            <person name="Falb M."/>
            <person name="Pfeiffer F."/>
            <person name="Palm P."/>
            <person name="Rodewald K."/>
            <person name="Hickmann V."/>
            <person name="Tittor J."/>
            <person name="Oesterhelt D."/>
        </authorList>
    </citation>
    <scope>NUCLEOTIDE SEQUENCE [LARGE SCALE GENOMIC DNA]</scope>
    <source>
        <strain evidence="3">ATCC 35678 / DSM 2160 / CIP 103997 / JCM 8858 / NBRC 14720 / NCIMB 2260 / Gabara</strain>
    </source>
</reference>
<dbReference type="GeneID" id="3701819"/>
<name>A0A1U7EXH8_NATPD</name>
<dbReference type="Proteomes" id="UP000002698">
    <property type="component" value="Chromosome"/>
</dbReference>
<evidence type="ECO:0000313" key="3">
    <source>
        <dbReference type="Proteomes" id="UP000002698"/>
    </source>
</evidence>
<dbReference type="STRING" id="348780.NP_3598A"/>
<dbReference type="eggNOG" id="arCOG03916">
    <property type="taxonomic scope" value="Archaea"/>
</dbReference>
<dbReference type="KEGG" id="nph:NP_3598A"/>
<keyword evidence="1" id="KW-0472">Membrane</keyword>
<proteinExistence type="predicted"/>
<dbReference type="Pfam" id="PF24365">
    <property type="entry name" value="DUF7521"/>
    <property type="match status" value="1"/>
</dbReference>
<feature type="transmembrane region" description="Helical" evidence="1">
    <location>
        <begin position="6"/>
        <end position="26"/>
    </location>
</feature>
<feature type="transmembrane region" description="Helical" evidence="1">
    <location>
        <begin position="75"/>
        <end position="97"/>
    </location>
</feature>
<feature type="transmembrane region" description="Helical" evidence="1">
    <location>
        <begin position="38"/>
        <end position="60"/>
    </location>
</feature>
<dbReference type="EnsemblBacteria" id="CAI49890">
    <property type="protein sequence ID" value="CAI49890"/>
    <property type="gene ID" value="NP_3598A"/>
</dbReference>
<keyword evidence="1" id="KW-1133">Transmembrane helix</keyword>
<gene>
    <name evidence="2" type="ordered locus">NP_3598A</name>
</gene>
<dbReference type="InterPro" id="IPR055943">
    <property type="entry name" value="DUF7521"/>
</dbReference>
<evidence type="ECO:0000256" key="1">
    <source>
        <dbReference type="SAM" id="Phobius"/>
    </source>
</evidence>
<keyword evidence="3" id="KW-1185">Reference proteome</keyword>
<evidence type="ECO:0000313" key="2">
    <source>
        <dbReference type="EMBL" id="CAI49890.1"/>
    </source>
</evidence>
<accession>A0A1U7EXH8</accession>
<dbReference type="AlphaFoldDB" id="A0A1U7EXH8"/>
<sequence>MIDVEVWMFVASNLLVFAVGGTLTVLSYRAQRRFEQTSLRYTTLGFALITVSTVVEAFYAPGMINTGPLTDSQLLVLYTVESGLIGLGLASVAYSVLQYE</sequence>